<sequence length="215" mass="23595">MEACGRGVAVDRAVESRLSYSDREGHHHTVDLSPASARVTIGRSPGSDLLLTEDDEVSRLHAVLECVGSHWTILDDGLSRNGTFVNGERLAGRRRLRQGDSIRIGGTKIRYLEFGGSLDEATRMGTDMPEVRSLTDTQRAVLTALCRPYKHGAAFANPASNQQIAQELFLSVDAIKTHLRALFAKFGVGDLPQNQKRVSLAERAMRSGIINERDL</sequence>
<dbReference type="Proteomes" id="UP000186108">
    <property type="component" value="Chromosome"/>
</dbReference>
<evidence type="ECO:0000313" key="5">
    <source>
        <dbReference type="EMBL" id="WLF50213.1"/>
    </source>
</evidence>
<dbReference type="EMBL" id="CP009111">
    <property type="protein sequence ID" value="ANS27607.1"/>
    <property type="molecule type" value="Genomic_DNA"/>
</dbReference>
<accession>A0A1B1K4R9</accession>
<evidence type="ECO:0000313" key="3">
    <source>
        <dbReference type="EMBL" id="ANS27607.1"/>
    </source>
</evidence>
<dbReference type="Proteomes" id="UP001231166">
    <property type="component" value="Chromosome"/>
</dbReference>
<reference evidence="3 6" key="1">
    <citation type="submission" date="2014-07" db="EMBL/GenBank/DDBJ databases">
        <authorList>
            <person name="Zhang J.E."/>
            <person name="Yang H."/>
            <person name="Guo J."/>
            <person name="Deng Z."/>
            <person name="Luo H."/>
            <person name="Luo M."/>
            <person name="Zhao B."/>
        </authorList>
    </citation>
    <scope>NUCLEOTIDE SEQUENCE [LARGE SCALE GENOMIC DNA]</scope>
    <source>
        <strain evidence="3 6">1CP</strain>
    </source>
</reference>
<dbReference type="SUPFAM" id="SSF49879">
    <property type="entry name" value="SMAD/FHA domain"/>
    <property type="match status" value="1"/>
</dbReference>
<proteinExistence type="predicted"/>
<dbReference type="InterPro" id="IPR050923">
    <property type="entry name" value="Cell_Proc_Reg/RNA_Proc"/>
</dbReference>
<gene>
    <name evidence="4" type="ORF">O4328_19725</name>
    <name evidence="5" type="ORF">Q5707_15010</name>
    <name evidence="3" type="ORF">R1CP_14515</name>
</gene>
<dbReference type="Gene3D" id="1.10.10.10">
    <property type="entry name" value="Winged helix-like DNA-binding domain superfamily/Winged helix DNA-binding domain"/>
    <property type="match status" value="1"/>
</dbReference>
<keyword evidence="7" id="KW-1185">Reference proteome</keyword>
<dbReference type="Proteomes" id="UP001066327">
    <property type="component" value="Unassembled WGS sequence"/>
</dbReference>
<dbReference type="GeneID" id="69891011"/>
<dbReference type="SUPFAM" id="SSF46894">
    <property type="entry name" value="C-terminal effector domain of the bipartite response regulators"/>
    <property type="match status" value="1"/>
</dbReference>
<dbReference type="InterPro" id="IPR016032">
    <property type="entry name" value="Sig_transdc_resp-reg_C-effctor"/>
</dbReference>
<dbReference type="InterPro" id="IPR036388">
    <property type="entry name" value="WH-like_DNA-bd_sf"/>
</dbReference>
<organism evidence="3 6">
    <name type="scientific">Rhodococcus opacus</name>
    <name type="common">Nocardia opaca</name>
    <dbReference type="NCBI Taxonomy" id="37919"/>
    <lineage>
        <taxon>Bacteria</taxon>
        <taxon>Bacillati</taxon>
        <taxon>Actinomycetota</taxon>
        <taxon>Actinomycetes</taxon>
        <taxon>Mycobacteriales</taxon>
        <taxon>Nocardiaceae</taxon>
        <taxon>Rhodococcus</taxon>
    </lineage>
</organism>
<evidence type="ECO:0000259" key="2">
    <source>
        <dbReference type="PROSITE" id="PS50006"/>
    </source>
</evidence>
<evidence type="ECO:0000256" key="1">
    <source>
        <dbReference type="ARBA" id="ARBA00022553"/>
    </source>
</evidence>
<protein>
    <submittedName>
        <fullName evidence="4">FHA domain-containing protein</fullName>
    </submittedName>
</protein>
<dbReference type="SMART" id="SM00240">
    <property type="entry name" value="FHA"/>
    <property type="match status" value="1"/>
</dbReference>
<keyword evidence="1" id="KW-0597">Phosphoprotein</keyword>
<dbReference type="GO" id="GO:0006355">
    <property type="term" value="P:regulation of DNA-templated transcription"/>
    <property type="evidence" value="ECO:0007669"/>
    <property type="project" value="InterPro"/>
</dbReference>
<dbReference type="InterPro" id="IPR008984">
    <property type="entry name" value="SMAD_FHA_dom_sf"/>
</dbReference>
<dbReference type="AlphaFoldDB" id="A0A1B1K4R9"/>
<dbReference type="EMBL" id="CP130953">
    <property type="protein sequence ID" value="WLF50213.1"/>
    <property type="molecule type" value="Genomic_DNA"/>
</dbReference>
<evidence type="ECO:0000313" key="6">
    <source>
        <dbReference type="Proteomes" id="UP000186108"/>
    </source>
</evidence>
<feature type="domain" description="FHA" evidence="2">
    <location>
        <begin position="39"/>
        <end position="90"/>
    </location>
</feature>
<dbReference type="PATRIC" id="fig|37919.13.peg.2984"/>
<dbReference type="Gene3D" id="2.60.200.20">
    <property type="match status" value="1"/>
</dbReference>
<dbReference type="PROSITE" id="PS50006">
    <property type="entry name" value="FHA_DOMAIN"/>
    <property type="match status" value="1"/>
</dbReference>
<reference evidence="4" key="2">
    <citation type="submission" date="2022-12" db="EMBL/GenBank/DDBJ databases">
        <authorList>
            <person name="Krivoruchko A.V."/>
            <person name="Elkin A."/>
        </authorList>
    </citation>
    <scope>NUCLEOTIDE SEQUENCE</scope>
    <source>
        <strain evidence="4">IEGM 249</strain>
    </source>
</reference>
<evidence type="ECO:0000313" key="7">
    <source>
        <dbReference type="Proteomes" id="UP001066327"/>
    </source>
</evidence>
<dbReference type="EMBL" id="JAPWIS010000009">
    <property type="protein sequence ID" value="MCZ4585908.1"/>
    <property type="molecule type" value="Genomic_DNA"/>
</dbReference>
<dbReference type="RefSeq" id="WP_043943784.1">
    <property type="nucleotide sequence ID" value="NZ_CAJUXZ010000001.1"/>
</dbReference>
<dbReference type="SMART" id="SM00421">
    <property type="entry name" value="HTH_LUXR"/>
    <property type="match status" value="1"/>
</dbReference>
<reference evidence="5" key="3">
    <citation type="submission" date="2023-07" db="EMBL/GenBank/DDBJ databases">
        <title>Genomic analysis of Rhodococcus opacus VOC-14 with glycol ethers degradation activity.</title>
        <authorList>
            <person name="Narkevich D.A."/>
            <person name="Hlushen A.M."/>
            <person name="Akhremchuk A.E."/>
            <person name="Sikolenko M.A."/>
            <person name="Valentovich L.N."/>
        </authorList>
    </citation>
    <scope>NUCLEOTIDE SEQUENCE</scope>
    <source>
        <strain evidence="5">VOC-14</strain>
    </source>
</reference>
<dbReference type="InterPro" id="IPR000792">
    <property type="entry name" value="Tscrpt_reg_LuxR_C"/>
</dbReference>
<dbReference type="InterPro" id="IPR000253">
    <property type="entry name" value="FHA_dom"/>
</dbReference>
<evidence type="ECO:0000313" key="4">
    <source>
        <dbReference type="EMBL" id="MCZ4585908.1"/>
    </source>
</evidence>
<dbReference type="Pfam" id="PF00196">
    <property type="entry name" value="GerE"/>
    <property type="match status" value="1"/>
</dbReference>
<dbReference type="Pfam" id="PF00498">
    <property type="entry name" value="FHA"/>
    <property type="match status" value="1"/>
</dbReference>
<dbReference type="GO" id="GO:0003677">
    <property type="term" value="F:DNA binding"/>
    <property type="evidence" value="ECO:0007669"/>
    <property type="project" value="InterPro"/>
</dbReference>
<name>A0A1B1K4R9_RHOOP</name>
<dbReference type="PANTHER" id="PTHR23308">
    <property type="entry name" value="NUCLEAR INHIBITOR OF PROTEIN PHOSPHATASE-1"/>
    <property type="match status" value="1"/>
</dbReference>
<dbReference type="CDD" id="cd00060">
    <property type="entry name" value="FHA"/>
    <property type="match status" value="1"/>
</dbReference>